<gene>
    <name evidence="1" type="ORF">BRADI_3g22047v3</name>
</gene>
<accession>A0A2K2CYS0</accession>
<reference evidence="2" key="3">
    <citation type="submission" date="2018-08" db="UniProtKB">
        <authorList>
            <consortium name="EnsemblPlants"/>
        </authorList>
    </citation>
    <scope>IDENTIFICATION</scope>
    <source>
        <strain evidence="2">cv. Bd21</strain>
    </source>
</reference>
<name>A0A2K2CYS0_BRADI</name>
<reference evidence="1" key="2">
    <citation type="submission" date="2017-06" db="EMBL/GenBank/DDBJ databases">
        <title>WGS assembly of Brachypodium distachyon.</title>
        <authorList>
            <consortium name="The International Brachypodium Initiative"/>
            <person name="Lucas S."/>
            <person name="Harmon-Smith M."/>
            <person name="Lail K."/>
            <person name="Tice H."/>
            <person name="Grimwood J."/>
            <person name="Bruce D."/>
            <person name="Barry K."/>
            <person name="Shu S."/>
            <person name="Lindquist E."/>
            <person name="Wang M."/>
            <person name="Pitluck S."/>
            <person name="Vogel J.P."/>
            <person name="Garvin D.F."/>
            <person name="Mockler T.C."/>
            <person name="Schmutz J."/>
            <person name="Rokhsar D."/>
            <person name="Bevan M.W."/>
        </authorList>
    </citation>
    <scope>NUCLEOTIDE SEQUENCE</scope>
    <source>
        <strain evidence="1">Bd21</strain>
    </source>
</reference>
<evidence type="ECO:0000313" key="3">
    <source>
        <dbReference type="Proteomes" id="UP000008810"/>
    </source>
</evidence>
<evidence type="ECO:0000313" key="1">
    <source>
        <dbReference type="EMBL" id="PNT67171.1"/>
    </source>
</evidence>
<reference evidence="1 2" key="1">
    <citation type="journal article" date="2010" name="Nature">
        <title>Genome sequencing and analysis of the model grass Brachypodium distachyon.</title>
        <authorList>
            <consortium name="International Brachypodium Initiative"/>
        </authorList>
    </citation>
    <scope>NUCLEOTIDE SEQUENCE [LARGE SCALE GENOMIC DNA]</scope>
    <source>
        <strain evidence="1 2">Bd21</strain>
    </source>
</reference>
<dbReference type="AlphaFoldDB" id="A0A2K2CYS0"/>
<dbReference type="EnsemblPlants" id="PNT67171">
    <property type="protein sequence ID" value="PNT67171"/>
    <property type="gene ID" value="BRADI_3g22047v3"/>
</dbReference>
<keyword evidence="3" id="KW-1185">Reference proteome</keyword>
<dbReference type="Proteomes" id="UP000008810">
    <property type="component" value="Chromosome 3"/>
</dbReference>
<evidence type="ECO:0000313" key="2">
    <source>
        <dbReference type="EnsemblPlants" id="PNT67171"/>
    </source>
</evidence>
<protein>
    <submittedName>
        <fullName evidence="1 2">Uncharacterized protein</fullName>
    </submittedName>
</protein>
<organism evidence="1">
    <name type="scientific">Brachypodium distachyon</name>
    <name type="common">Purple false brome</name>
    <name type="synonym">Trachynia distachya</name>
    <dbReference type="NCBI Taxonomy" id="15368"/>
    <lineage>
        <taxon>Eukaryota</taxon>
        <taxon>Viridiplantae</taxon>
        <taxon>Streptophyta</taxon>
        <taxon>Embryophyta</taxon>
        <taxon>Tracheophyta</taxon>
        <taxon>Spermatophyta</taxon>
        <taxon>Magnoliopsida</taxon>
        <taxon>Liliopsida</taxon>
        <taxon>Poales</taxon>
        <taxon>Poaceae</taxon>
        <taxon>BOP clade</taxon>
        <taxon>Pooideae</taxon>
        <taxon>Stipodae</taxon>
        <taxon>Brachypodieae</taxon>
        <taxon>Brachypodium</taxon>
    </lineage>
</organism>
<dbReference type="EMBL" id="CM000882">
    <property type="protein sequence ID" value="PNT67171.1"/>
    <property type="molecule type" value="Genomic_DNA"/>
</dbReference>
<sequence>MEELSTMCEKLAGLQLDPQLEAERVNSRLSRLNTSNKSSFWYDRDRGRALALMQDRVDQIGGFADSCRSTLEHIYQALFPLRRPPAGLEALMQKFRGGTGIQDFARSVMIRGAQHALAFALVKHPSLDLDHIHELPVMPGETIDIRPQIDRTLQLARWIIFLHEEAEQMQLEANRVASQVAL</sequence>
<dbReference type="Gramene" id="PNT67171">
    <property type="protein sequence ID" value="PNT67171"/>
    <property type="gene ID" value="BRADI_3g22047v3"/>
</dbReference>
<proteinExistence type="predicted"/>
<dbReference type="InParanoid" id="A0A2K2CYS0"/>